<sequence length="39" mass="4425">MINRHVVVLHKRGMCTLLLLLIKGDDRHLLMLCTVASPL</sequence>
<protein>
    <submittedName>
        <fullName evidence="2">Uncharacterized protein</fullName>
    </submittedName>
</protein>
<evidence type="ECO:0000313" key="2">
    <source>
        <dbReference type="WBParaSite" id="GPLIN_001547900"/>
    </source>
</evidence>
<keyword evidence="1" id="KW-1185">Reference proteome</keyword>
<reference evidence="2" key="3">
    <citation type="submission" date="2016-06" db="UniProtKB">
        <authorList>
            <consortium name="WormBaseParasite"/>
        </authorList>
    </citation>
    <scope>IDENTIFICATION</scope>
</reference>
<proteinExistence type="predicted"/>
<dbReference type="Proteomes" id="UP000050741">
    <property type="component" value="Unassembled WGS sequence"/>
</dbReference>
<evidence type="ECO:0000313" key="1">
    <source>
        <dbReference type="Proteomes" id="UP000050741"/>
    </source>
</evidence>
<name>A0A183CRH1_GLOPA</name>
<accession>A0A183CRH1</accession>
<organism evidence="1 2">
    <name type="scientific">Globodera pallida</name>
    <name type="common">Potato cyst nematode worm</name>
    <name type="synonym">Heterodera pallida</name>
    <dbReference type="NCBI Taxonomy" id="36090"/>
    <lineage>
        <taxon>Eukaryota</taxon>
        <taxon>Metazoa</taxon>
        <taxon>Ecdysozoa</taxon>
        <taxon>Nematoda</taxon>
        <taxon>Chromadorea</taxon>
        <taxon>Rhabditida</taxon>
        <taxon>Tylenchina</taxon>
        <taxon>Tylenchomorpha</taxon>
        <taxon>Tylenchoidea</taxon>
        <taxon>Heteroderidae</taxon>
        <taxon>Heteroderinae</taxon>
        <taxon>Globodera</taxon>
    </lineage>
</organism>
<dbReference type="AlphaFoldDB" id="A0A183CRH1"/>
<reference evidence="1" key="2">
    <citation type="submission" date="2014-05" db="EMBL/GenBank/DDBJ databases">
        <title>The genome and life-stage specific transcriptomes of Globodera pallida elucidate key aspects of plant parasitism by a cyst nematode.</title>
        <authorList>
            <person name="Cotton J.A."/>
            <person name="Lilley C.J."/>
            <person name="Jones L.M."/>
            <person name="Kikuchi T."/>
            <person name="Reid A.J."/>
            <person name="Thorpe P."/>
            <person name="Tsai I.J."/>
            <person name="Beasley H."/>
            <person name="Blok V."/>
            <person name="Cock P.J.A."/>
            <person name="Van den Akker S.E."/>
            <person name="Holroyd N."/>
            <person name="Hunt M."/>
            <person name="Mantelin S."/>
            <person name="Naghra H."/>
            <person name="Pain A."/>
            <person name="Palomares-Rius J.E."/>
            <person name="Zarowiecki M."/>
            <person name="Berriman M."/>
            <person name="Jones J.T."/>
            <person name="Urwin P.E."/>
        </authorList>
    </citation>
    <scope>NUCLEOTIDE SEQUENCE [LARGE SCALE GENOMIC DNA]</scope>
    <source>
        <strain evidence="1">Lindley</strain>
    </source>
</reference>
<reference evidence="1" key="1">
    <citation type="submission" date="2013-12" db="EMBL/GenBank/DDBJ databases">
        <authorList>
            <person name="Aslett M."/>
        </authorList>
    </citation>
    <scope>NUCLEOTIDE SEQUENCE [LARGE SCALE GENOMIC DNA]</scope>
    <source>
        <strain evidence="1">Lindley</strain>
    </source>
</reference>
<dbReference type="WBParaSite" id="GPLIN_001547900">
    <property type="protein sequence ID" value="GPLIN_001547900"/>
    <property type="gene ID" value="GPLIN_001547900"/>
</dbReference>